<comment type="caution">
    <text evidence="8">The sequence shown here is derived from an EMBL/GenBank/DDBJ whole genome shotgun (WGS) entry which is preliminary data.</text>
</comment>
<comment type="function">
    <text evidence="6">Functions as a component of both the DNA-binding general transcription initiation factor complex TFIID and the transcription coactivator SAGA complex. Binding of TFIID to a promoter (with or without TATA element) is the initial step in pre-initiation complex (PIC) formation. TFIID plays a key role in the regulation of gene expression by RNA polymerase II through different activities such as transcription activator interaction, core promoter recognition and selectivity, TFIIA and TFIIB interaction, chromatin modification (histone acetylation by TAF1), facilitation of DNA opening and initiation of transcription. SAGA acts as a general cofactor required for essentially all RNA polymerase II transcription. At the promoters, SAGA is required for transcription pre-initiation complex (PIC) recruitment. It influences RNA polymerase II transcriptional activity through different activities such as TBP interaction (via core/TAF module) and promoter selectivity, interaction with transcription activators (via Tra1/SPT module), and chromatin modification through histone acetylation (via HAT module) and deubiquitination (via DUB module). SAGA preferentially acetylates histones H3 (to form H3K9ac, H3K14ac, H3K18ac and H3K23ac) and H2B and deubiquitinates histone H2B. SAGA interacts with DNA via upstream activating sequences (UASs).</text>
</comment>
<reference evidence="8 9" key="1">
    <citation type="journal article" date="2019" name="Front. Genet.">
        <title>Whole-Genome Sequencing of the Opportunistic Yeast Pathogen Candida inconspicua Uncovers Its Hybrid Origin.</title>
        <authorList>
            <person name="Mixao V."/>
            <person name="Hansen A.P."/>
            <person name="Saus E."/>
            <person name="Boekhout T."/>
            <person name="Lass-Florl C."/>
            <person name="Gabaldon T."/>
        </authorList>
    </citation>
    <scope>NUCLEOTIDE SEQUENCE [LARGE SCALE GENOMIC DNA]</scope>
    <source>
        <strain evidence="8 9">CBS 180</strain>
    </source>
</reference>
<comment type="subcellular location">
    <subcellularLocation>
        <location evidence="1 6">Nucleus</location>
    </subcellularLocation>
</comment>
<dbReference type="PANTHER" id="PTHR21242">
    <property type="entry name" value="TRANSCRIPTION INITIATION FACTOR TFIID SUBUNIT 10"/>
    <property type="match status" value="1"/>
</dbReference>
<accession>A0A4T0X6T0</accession>
<gene>
    <name evidence="8" type="ORF">CANINC_000638</name>
</gene>
<evidence type="ECO:0000256" key="2">
    <source>
        <dbReference type="ARBA" id="ARBA00023015"/>
    </source>
</evidence>
<sequence>MGSIFTANDLEDIDSMISGKDEEAEEVTGAEAEDKKEDSSTYVPPVPELTRADKTLEELLDLLDDPDFTPIIPDAVTDYYLSKSGLALGGSDEEVKIKRLLALATQKFVSDIATDAYEYSRIRSNTAVYNANNPQTRARALLMATMAKAKGTNNDANDDVNDDSQVNNGLNPNSANQSKEKVTLTMEDLSMALDEHGLNVNRPQFYR</sequence>
<dbReference type="GO" id="GO:0006367">
    <property type="term" value="P:transcription initiation at RNA polymerase II promoter"/>
    <property type="evidence" value="ECO:0007669"/>
    <property type="project" value="TreeGrafter"/>
</dbReference>
<keyword evidence="9" id="KW-1185">Reference proteome</keyword>
<comment type="similarity">
    <text evidence="5 6">Belongs to the TAF10 family.</text>
</comment>
<dbReference type="GO" id="GO:0000124">
    <property type="term" value="C:SAGA complex"/>
    <property type="evidence" value="ECO:0007669"/>
    <property type="project" value="TreeGrafter"/>
</dbReference>
<feature type="region of interest" description="Disordered" evidence="7">
    <location>
        <begin position="1"/>
        <end position="48"/>
    </location>
</feature>
<evidence type="ECO:0000313" key="8">
    <source>
        <dbReference type="EMBL" id="TID30722.1"/>
    </source>
</evidence>
<dbReference type="AlphaFoldDB" id="A0A4T0X6T0"/>
<dbReference type="STRING" id="52247.A0A4T0X6T0"/>
<organism evidence="8 9">
    <name type="scientific">Pichia inconspicua</name>
    <dbReference type="NCBI Taxonomy" id="52247"/>
    <lineage>
        <taxon>Eukaryota</taxon>
        <taxon>Fungi</taxon>
        <taxon>Dikarya</taxon>
        <taxon>Ascomycota</taxon>
        <taxon>Saccharomycotina</taxon>
        <taxon>Pichiomycetes</taxon>
        <taxon>Pichiales</taxon>
        <taxon>Pichiaceae</taxon>
        <taxon>Pichia</taxon>
    </lineage>
</organism>
<dbReference type="PANTHER" id="PTHR21242:SF0">
    <property type="entry name" value="TRANSCRIPTION INITIATION FACTOR TFIID SUBUNIT 10"/>
    <property type="match status" value="1"/>
</dbReference>
<keyword evidence="2 6" id="KW-0805">Transcription regulation</keyword>
<protein>
    <recommendedName>
        <fullName evidence="6">Transcription initiation factor TFIID subunit 10</fullName>
    </recommendedName>
</protein>
<proteinExistence type="inferred from homology"/>
<evidence type="ECO:0000256" key="3">
    <source>
        <dbReference type="ARBA" id="ARBA00023163"/>
    </source>
</evidence>
<evidence type="ECO:0000256" key="1">
    <source>
        <dbReference type="ARBA" id="ARBA00004123"/>
    </source>
</evidence>
<dbReference type="Pfam" id="PF03540">
    <property type="entry name" value="TAF10"/>
    <property type="match status" value="1"/>
</dbReference>
<keyword evidence="3 6" id="KW-0804">Transcription</keyword>
<evidence type="ECO:0000256" key="7">
    <source>
        <dbReference type="SAM" id="MobiDB-lite"/>
    </source>
</evidence>
<feature type="region of interest" description="Disordered" evidence="7">
    <location>
        <begin position="152"/>
        <end position="180"/>
    </location>
</feature>
<dbReference type="EMBL" id="SELW01000121">
    <property type="protein sequence ID" value="TID30722.1"/>
    <property type="molecule type" value="Genomic_DNA"/>
</dbReference>
<dbReference type="GO" id="GO:0005669">
    <property type="term" value="C:transcription factor TFIID complex"/>
    <property type="evidence" value="ECO:0007669"/>
    <property type="project" value="TreeGrafter"/>
</dbReference>
<dbReference type="CDD" id="cd07982">
    <property type="entry name" value="HFD_TAF10"/>
    <property type="match status" value="1"/>
</dbReference>
<keyword evidence="4 6" id="KW-0539">Nucleus</keyword>
<name>A0A4T0X6T0_9ASCO</name>
<dbReference type="Proteomes" id="UP000307173">
    <property type="component" value="Unassembled WGS sequence"/>
</dbReference>
<evidence type="ECO:0000256" key="4">
    <source>
        <dbReference type="ARBA" id="ARBA00023242"/>
    </source>
</evidence>
<dbReference type="InterPro" id="IPR003923">
    <property type="entry name" value="TAF10"/>
</dbReference>
<dbReference type="PIRSF" id="PIRSF017246">
    <property type="entry name" value="TFIID_TAF10"/>
    <property type="match status" value="1"/>
</dbReference>
<dbReference type="GO" id="GO:0016251">
    <property type="term" value="F:RNA polymerase II general transcription initiation factor activity"/>
    <property type="evidence" value="ECO:0007669"/>
    <property type="project" value="TreeGrafter"/>
</dbReference>
<evidence type="ECO:0000256" key="5">
    <source>
        <dbReference type="ARBA" id="ARBA00025730"/>
    </source>
</evidence>
<dbReference type="GO" id="GO:1990841">
    <property type="term" value="F:promoter-specific chromatin binding"/>
    <property type="evidence" value="ECO:0007669"/>
    <property type="project" value="TreeGrafter"/>
</dbReference>
<evidence type="ECO:0000256" key="6">
    <source>
        <dbReference type="PIRNR" id="PIRNR017246"/>
    </source>
</evidence>
<evidence type="ECO:0000313" key="9">
    <source>
        <dbReference type="Proteomes" id="UP000307173"/>
    </source>
</evidence>
<dbReference type="OrthoDB" id="154356at2759"/>